<dbReference type="PROSITE" id="PS51063">
    <property type="entry name" value="HTH_CRP_2"/>
    <property type="match status" value="1"/>
</dbReference>
<dbReference type="STRING" id="1763538.LPB68_15220"/>
<dbReference type="InterPro" id="IPR036388">
    <property type="entry name" value="WH-like_DNA-bd_sf"/>
</dbReference>
<evidence type="ECO:0000313" key="8">
    <source>
        <dbReference type="Proteomes" id="UP000077134"/>
    </source>
</evidence>
<dbReference type="OrthoDB" id="581021at2"/>
<dbReference type="EMBL" id="LSFN01000006">
    <property type="protein sequence ID" value="OAB75927.1"/>
    <property type="molecule type" value="Genomic_DNA"/>
</dbReference>
<keyword evidence="4" id="KW-0804">Transcription</keyword>
<dbReference type="InterPro" id="IPR000595">
    <property type="entry name" value="cNMP-bd_dom"/>
</dbReference>
<dbReference type="GO" id="GO:0003700">
    <property type="term" value="F:DNA-binding transcription factor activity"/>
    <property type="evidence" value="ECO:0007669"/>
    <property type="project" value="TreeGrafter"/>
</dbReference>
<evidence type="ECO:0000256" key="4">
    <source>
        <dbReference type="ARBA" id="ARBA00023163"/>
    </source>
</evidence>
<dbReference type="PROSITE" id="PS50042">
    <property type="entry name" value="CNMP_BINDING_3"/>
    <property type="match status" value="1"/>
</dbReference>
<evidence type="ECO:0000259" key="5">
    <source>
        <dbReference type="PROSITE" id="PS50042"/>
    </source>
</evidence>
<protein>
    <submittedName>
        <fullName evidence="7">Crp/Fnr family transcriptional regulator</fullName>
    </submittedName>
</protein>
<evidence type="ECO:0000313" key="7">
    <source>
        <dbReference type="EMBL" id="OAB75927.1"/>
    </source>
</evidence>
<feature type="domain" description="HTH crp-type" evidence="6">
    <location>
        <begin position="149"/>
        <end position="220"/>
    </location>
</feature>
<dbReference type="GO" id="GO:0003677">
    <property type="term" value="F:DNA binding"/>
    <property type="evidence" value="ECO:0007669"/>
    <property type="project" value="UniProtKB-KW"/>
</dbReference>
<accession>A0A167EVU2</accession>
<evidence type="ECO:0000259" key="6">
    <source>
        <dbReference type="PROSITE" id="PS51063"/>
    </source>
</evidence>
<dbReference type="Gene3D" id="2.60.120.10">
    <property type="entry name" value="Jelly Rolls"/>
    <property type="match status" value="1"/>
</dbReference>
<dbReference type="PANTHER" id="PTHR24567:SF26">
    <property type="entry name" value="REGULATORY PROTEIN YEIL"/>
    <property type="match status" value="1"/>
</dbReference>
<dbReference type="Pfam" id="PF13545">
    <property type="entry name" value="HTH_Crp_2"/>
    <property type="match status" value="1"/>
</dbReference>
<comment type="caution">
    <text evidence="7">The sequence shown here is derived from an EMBL/GenBank/DDBJ whole genome shotgun (WGS) entry which is preliminary data.</text>
</comment>
<dbReference type="PANTHER" id="PTHR24567">
    <property type="entry name" value="CRP FAMILY TRANSCRIPTIONAL REGULATORY PROTEIN"/>
    <property type="match status" value="1"/>
</dbReference>
<reference evidence="7 8" key="1">
    <citation type="submission" date="2016-02" db="EMBL/GenBank/DDBJ databases">
        <title>Paenibacillus sp. LPB0068, isolated from Crassostrea gigas.</title>
        <authorList>
            <person name="Shin S.-K."/>
            <person name="Yi H."/>
        </authorList>
    </citation>
    <scope>NUCLEOTIDE SEQUENCE [LARGE SCALE GENOMIC DNA]</scope>
    <source>
        <strain evidence="7 8">LPB0068</strain>
    </source>
</reference>
<sequence length="232" mass="26797">MEEIKDRELMDSYLYEHHLESVFNERLLPYMTLYSFEQGEFICSQGDPSQMLYVLVKGKVKIYTTSVDGKTLILSFKKPLEVIGDIEYVQGINIINTVEAVSSVSMIGIHHRWLKKYGNDDAPLLQFLLNIITRKFQIKNNTLSFNLMHSVEVRLASYILSVSFDESDSLFHGETNTINIKDAANFIGTSYRHLNRIIGQFCNEGLIERTKGFILVKDIERLRTLSTHNIYE</sequence>
<proteinExistence type="predicted"/>
<dbReference type="CDD" id="cd00038">
    <property type="entry name" value="CAP_ED"/>
    <property type="match status" value="1"/>
</dbReference>
<keyword evidence="8" id="KW-1185">Reference proteome</keyword>
<dbReference type="GO" id="GO:0005829">
    <property type="term" value="C:cytosol"/>
    <property type="evidence" value="ECO:0007669"/>
    <property type="project" value="TreeGrafter"/>
</dbReference>
<feature type="domain" description="Cyclic nucleotide-binding" evidence="5">
    <location>
        <begin position="15"/>
        <end position="116"/>
    </location>
</feature>
<dbReference type="KEGG" id="pcx:LPB68_15220"/>
<dbReference type="InterPro" id="IPR012318">
    <property type="entry name" value="HTH_CRP"/>
</dbReference>
<dbReference type="InterPro" id="IPR014710">
    <property type="entry name" value="RmlC-like_jellyroll"/>
</dbReference>
<dbReference type="SMART" id="SM00100">
    <property type="entry name" value="cNMP"/>
    <property type="match status" value="1"/>
</dbReference>
<keyword evidence="2" id="KW-0238">DNA-binding</keyword>
<dbReference type="RefSeq" id="WP_068656897.1">
    <property type="nucleotide sequence ID" value="NZ_CP017770.1"/>
</dbReference>
<gene>
    <name evidence="7" type="ORF">PNBC_07800</name>
</gene>
<evidence type="ECO:0000256" key="3">
    <source>
        <dbReference type="ARBA" id="ARBA00023159"/>
    </source>
</evidence>
<dbReference type="AlphaFoldDB" id="A0A167EVU2"/>
<organism evidence="7 8">
    <name type="scientific">Paenibacillus crassostreae</name>
    <dbReference type="NCBI Taxonomy" id="1763538"/>
    <lineage>
        <taxon>Bacteria</taxon>
        <taxon>Bacillati</taxon>
        <taxon>Bacillota</taxon>
        <taxon>Bacilli</taxon>
        <taxon>Bacillales</taxon>
        <taxon>Paenibacillaceae</taxon>
        <taxon>Paenibacillus</taxon>
    </lineage>
</organism>
<dbReference type="InterPro" id="IPR036390">
    <property type="entry name" value="WH_DNA-bd_sf"/>
</dbReference>
<dbReference type="InterPro" id="IPR018490">
    <property type="entry name" value="cNMP-bd_dom_sf"/>
</dbReference>
<dbReference type="SUPFAM" id="SSF51206">
    <property type="entry name" value="cAMP-binding domain-like"/>
    <property type="match status" value="1"/>
</dbReference>
<dbReference type="InterPro" id="IPR050397">
    <property type="entry name" value="Env_Response_Regulators"/>
</dbReference>
<name>A0A167EVU2_9BACL</name>
<dbReference type="Pfam" id="PF00027">
    <property type="entry name" value="cNMP_binding"/>
    <property type="match status" value="1"/>
</dbReference>
<keyword evidence="3" id="KW-0010">Activator</keyword>
<evidence type="ECO:0000256" key="2">
    <source>
        <dbReference type="ARBA" id="ARBA00023125"/>
    </source>
</evidence>
<dbReference type="Gene3D" id="1.10.10.10">
    <property type="entry name" value="Winged helix-like DNA-binding domain superfamily/Winged helix DNA-binding domain"/>
    <property type="match status" value="1"/>
</dbReference>
<evidence type="ECO:0000256" key="1">
    <source>
        <dbReference type="ARBA" id="ARBA00023015"/>
    </source>
</evidence>
<dbReference type="SUPFAM" id="SSF46785">
    <property type="entry name" value="Winged helix' DNA-binding domain"/>
    <property type="match status" value="1"/>
</dbReference>
<keyword evidence="1" id="KW-0805">Transcription regulation</keyword>
<dbReference type="Proteomes" id="UP000077134">
    <property type="component" value="Unassembled WGS sequence"/>
</dbReference>